<dbReference type="Proteomes" id="UP000475862">
    <property type="component" value="Unassembled WGS sequence"/>
</dbReference>
<name>A0A6G0T1J5_APHGL</name>
<reference evidence="2 3" key="1">
    <citation type="submission" date="2019-08" db="EMBL/GenBank/DDBJ databases">
        <title>The genome of the soybean aphid Biotype 1, its phylome, world population structure and adaptation to the North American continent.</title>
        <authorList>
            <person name="Giordano R."/>
            <person name="Donthu R.K."/>
            <person name="Hernandez A.G."/>
            <person name="Wright C.L."/>
            <person name="Zimin A.V."/>
        </authorList>
    </citation>
    <scope>NUCLEOTIDE SEQUENCE [LARGE SCALE GENOMIC DNA]</scope>
    <source>
        <tissue evidence="2">Whole aphids</tissue>
    </source>
</reference>
<protein>
    <submittedName>
        <fullName evidence="2">Uncharacterized protein</fullName>
    </submittedName>
</protein>
<feature type="compositionally biased region" description="Low complexity" evidence="1">
    <location>
        <begin position="287"/>
        <end position="304"/>
    </location>
</feature>
<dbReference type="EMBL" id="VYZN01000066">
    <property type="protein sequence ID" value="KAE9524520.1"/>
    <property type="molecule type" value="Genomic_DNA"/>
</dbReference>
<evidence type="ECO:0000256" key="1">
    <source>
        <dbReference type="SAM" id="MobiDB-lite"/>
    </source>
</evidence>
<comment type="caution">
    <text evidence="2">The sequence shown here is derived from an EMBL/GenBank/DDBJ whole genome shotgun (WGS) entry which is preliminary data.</text>
</comment>
<evidence type="ECO:0000313" key="2">
    <source>
        <dbReference type="EMBL" id="KAE9524520.1"/>
    </source>
</evidence>
<keyword evidence="3" id="KW-1185">Reference proteome</keyword>
<gene>
    <name evidence="2" type="ORF">AGLY_015108</name>
</gene>
<dbReference type="AlphaFoldDB" id="A0A6G0T1J5"/>
<feature type="region of interest" description="Disordered" evidence="1">
    <location>
        <begin position="287"/>
        <end position="313"/>
    </location>
</feature>
<accession>A0A6G0T1J5</accession>
<evidence type="ECO:0000313" key="3">
    <source>
        <dbReference type="Proteomes" id="UP000475862"/>
    </source>
</evidence>
<sequence>MQIETSVDLGFWLTTEIFDFYANFFLKCRSNFYDICRKRNNLLFKITSRTCNIHQLFKLAFSVHADTSSPFRIRKATITFTRCKQYIVKQYSFHTSGQKTHIHVNPNSCSNPSLKALKYNNIMTNFSKALKHNNITLKKIDLVSYELTTRRKLFGLHCLKMSTKKRTIYDENRTFNTSFRATKRSTIDFILLSPVAAGSGTLSAASGAASATGASAGLTSSVTAGCSPSAGGAGCASAAEAVAESTGSVAAVAGSVGVATSAAGSDGATVSVVVSVGTSDGSAGVADGSAGFADAAGSPSAGGPPSSPAHEKH</sequence>
<proteinExistence type="predicted"/>
<organism evidence="2 3">
    <name type="scientific">Aphis glycines</name>
    <name type="common">Soybean aphid</name>
    <dbReference type="NCBI Taxonomy" id="307491"/>
    <lineage>
        <taxon>Eukaryota</taxon>
        <taxon>Metazoa</taxon>
        <taxon>Ecdysozoa</taxon>
        <taxon>Arthropoda</taxon>
        <taxon>Hexapoda</taxon>
        <taxon>Insecta</taxon>
        <taxon>Pterygota</taxon>
        <taxon>Neoptera</taxon>
        <taxon>Paraneoptera</taxon>
        <taxon>Hemiptera</taxon>
        <taxon>Sternorrhyncha</taxon>
        <taxon>Aphidomorpha</taxon>
        <taxon>Aphidoidea</taxon>
        <taxon>Aphididae</taxon>
        <taxon>Aphidini</taxon>
        <taxon>Aphis</taxon>
        <taxon>Aphis</taxon>
    </lineage>
</organism>